<keyword evidence="10" id="KW-1185">Reference proteome</keyword>
<evidence type="ECO:0000256" key="7">
    <source>
        <dbReference type="SAM" id="MobiDB-lite"/>
    </source>
</evidence>
<gene>
    <name evidence="9" type="ORF">N0F65_002811</name>
</gene>
<keyword evidence="8" id="KW-0732">Signal</keyword>
<feature type="chain" id="PRO_5043898414" description="Elicitin" evidence="8">
    <location>
        <begin position="18"/>
        <end position="162"/>
    </location>
</feature>
<dbReference type="AlphaFoldDB" id="A0AAV2Z7L1"/>
<evidence type="ECO:0000256" key="1">
    <source>
        <dbReference type="ARBA" id="ARBA00004613"/>
    </source>
</evidence>
<accession>A0AAV2Z7L1</accession>
<evidence type="ECO:0000313" key="10">
    <source>
        <dbReference type="Proteomes" id="UP001146120"/>
    </source>
</evidence>
<evidence type="ECO:0000256" key="6">
    <source>
        <dbReference type="RuleBase" id="RU368111"/>
    </source>
</evidence>
<name>A0AAV2Z7L1_9STRA</name>
<keyword evidence="4 6" id="KW-0928">Hypersensitive response elicitation</keyword>
<proteinExistence type="inferred from homology"/>
<comment type="subcellular location">
    <subcellularLocation>
        <location evidence="1 6">Secreted</location>
    </subcellularLocation>
</comment>
<comment type="function">
    <text evidence="6">Induces local and distal defense responses (incompatible hypersensitive reaction) in plants from the solanaceae and cruciferae families. Elicits leaf necrosis and causes the accumulation of pathogenesis-related proteins. Might interact with the lipidic molecules of the plasma membrane.</text>
</comment>
<organism evidence="9 10">
    <name type="scientific">Lagenidium giganteum</name>
    <dbReference type="NCBI Taxonomy" id="4803"/>
    <lineage>
        <taxon>Eukaryota</taxon>
        <taxon>Sar</taxon>
        <taxon>Stramenopiles</taxon>
        <taxon>Oomycota</taxon>
        <taxon>Peronosporomycetes</taxon>
        <taxon>Pythiales</taxon>
        <taxon>Pythiaceae</taxon>
    </lineage>
</organism>
<dbReference type="Gene3D" id="1.10.239.10">
    <property type="entry name" value="Elicitin domain"/>
    <property type="match status" value="1"/>
</dbReference>
<sequence length="162" mass="16833">MHLATIVAALTCAVATAADCDLFTLTPIVADAGVNNCSADASYDFVNIFKPSDAQVDKMCASKACMRLLQDILGKNPMDCVIPVGGRIRLRADLLDVVATACRNKRTASSQLPTGTSLPPSSISPSSIPQSSTPATHAPIPSIYPPRSSPPPLKTPTTVPAC</sequence>
<feature type="compositionally biased region" description="Low complexity" evidence="7">
    <location>
        <begin position="109"/>
        <end position="134"/>
    </location>
</feature>
<evidence type="ECO:0000313" key="9">
    <source>
        <dbReference type="EMBL" id="DBA03403.1"/>
    </source>
</evidence>
<reference evidence="9" key="2">
    <citation type="journal article" date="2023" name="Microbiol Resour">
        <title>Decontamination and Annotation of the Draft Genome Sequence of the Oomycete Lagenidium giganteum ARSEF 373.</title>
        <authorList>
            <person name="Morgan W.R."/>
            <person name="Tartar A."/>
        </authorList>
    </citation>
    <scope>NUCLEOTIDE SEQUENCE</scope>
    <source>
        <strain evidence="9">ARSEF 373</strain>
    </source>
</reference>
<dbReference type="EMBL" id="DAKRPA010000019">
    <property type="protein sequence ID" value="DBA03403.1"/>
    <property type="molecule type" value="Genomic_DNA"/>
</dbReference>
<feature type="region of interest" description="Disordered" evidence="7">
    <location>
        <begin position="109"/>
        <end position="162"/>
    </location>
</feature>
<comment type="similarity">
    <text evidence="2 6">Belongs to the elicitin family.</text>
</comment>
<evidence type="ECO:0000256" key="8">
    <source>
        <dbReference type="SAM" id="SignalP"/>
    </source>
</evidence>
<evidence type="ECO:0000256" key="4">
    <source>
        <dbReference type="ARBA" id="ARBA00022978"/>
    </source>
</evidence>
<evidence type="ECO:0000256" key="3">
    <source>
        <dbReference type="ARBA" id="ARBA00022525"/>
    </source>
</evidence>
<dbReference type="SMART" id="SM01187">
    <property type="entry name" value="Elicitin"/>
    <property type="match status" value="1"/>
</dbReference>
<evidence type="ECO:0000256" key="2">
    <source>
        <dbReference type="ARBA" id="ARBA00009544"/>
    </source>
</evidence>
<protein>
    <recommendedName>
        <fullName evidence="6">Elicitin</fullName>
    </recommendedName>
</protein>
<comment type="caution">
    <text evidence="9">The sequence shown here is derived from an EMBL/GenBank/DDBJ whole genome shotgun (WGS) entry which is preliminary data.</text>
</comment>
<keyword evidence="3 6" id="KW-0964">Secreted</keyword>
<evidence type="ECO:0000256" key="5">
    <source>
        <dbReference type="ARBA" id="ARBA00023157"/>
    </source>
</evidence>
<keyword evidence="5 6" id="KW-1015">Disulfide bond</keyword>
<dbReference type="GO" id="GO:0052040">
    <property type="term" value="P:symbiont-mediated perturbation of host programmed cell death"/>
    <property type="evidence" value="ECO:0007669"/>
    <property type="project" value="UniProtKB-UniRule"/>
</dbReference>
<dbReference type="InterPro" id="IPR036470">
    <property type="entry name" value="Elicitin_sf"/>
</dbReference>
<dbReference type="GO" id="GO:0005576">
    <property type="term" value="C:extracellular region"/>
    <property type="evidence" value="ECO:0007669"/>
    <property type="project" value="UniProtKB-SubCell"/>
</dbReference>
<dbReference type="InterPro" id="IPR002200">
    <property type="entry name" value="Elicitin"/>
</dbReference>
<reference evidence="9" key="1">
    <citation type="submission" date="2022-11" db="EMBL/GenBank/DDBJ databases">
        <authorList>
            <person name="Morgan W.R."/>
            <person name="Tartar A."/>
        </authorList>
    </citation>
    <scope>NUCLEOTIDE SEQUENCE</scope>
    <source>
        <strain evidence="9">ARSEF 373</strain>
    </source>
</reference>
<dbReference type="Pfam" id="PF00964">
    <property type="entry name" value="Elicitin"/>
    <property type="match status" value="1"/>
</dbReference>
<feature type="compositionally biased region" description="Pro residues" evidence="7">
    <location>
        <begin position="142"/>
        <end position="154"/>
    </location>
</feature>
<feature type="signal peptide" evidence="8">
    <location>
        <begin position="1"/>
        <end position="17"/>
    </location>
</feature>
<dbReference type="Proteomes" id="UP001146120">
    <property type="component" value="Unassembled WGS sequence"/>
</dbReference>
<dbReference type="SUPFAM" id="SSF48647">
    <property type="entry name" value="Fungal elicitin"/>
    <property type="match status" value="1"/>
</dbReference>